<comment type="caution">
    <text evidence="1">The sequence shown here is derived from an EMBL/GenBank/DDBJ whole genome shotgun (WGS) entry which is preliminary data.</text>
</comment>
<reference evidence="1 2" key="1">
    <citation type="submission" date="2017-10" db="EMBL/GenBank/DDBJ databases">
        <title>The draft genome sequence of Lewinella nigricans NBRC 102662.</title>
        <authorList>
            <person name="Wang K."/>
        </authorList>
    </citation>
    <scope>NUCLEOTIDE SEQUENCE [LARGE SCALE GENOMIC DNA]</scope>
    <source>
        <strain evidence="1 2">NBRC 102662</strain>
    </source>
</reference>
<organism evidence="1 2">
    <name type="scientific">Flavilitoribacter nigricans (strain ATCC 23147 / DSM 23189 / NBRC 102662 / NCIMB 1420 / SS-2)</name>
    <name type="common">Lewinella nigricans</name>
    <dbReference type="NCBI Taxonomy" id="1122177"/>
    <lineage>
        <taxon>Bacteria</taxon>
        <taxon>Pseudomonadati</taxon>
        <taxon>Bacteroidota</taxon>
        <taxon>Saprospiria</taxon>
        <taxon>Saprospirales</taxon>
        <taxon>Lewinellaceae</taxon>
        <taxon>Flavilitoribacter</taxon>
    </lineage>
</organism>
<proteinExistence type="predicted"/>
<accession>A0A2D0MXP5</accession>
<keyword evidence="2" id="KW-1185">Reference proteome</keyword>
<evidence type="ECO:0000313" key="1">
    <source>
        <dbReference type="EMBL" id="PHN00987.1"/>
    </source>
</evidence>
<dbReference type="EMBL" id="PDUD01000066">
    <property type="protein sequence ID" value="PHN00987.1"/>
    <property type="molecule type" value="Genomic_DNA"/>
</dbReference>
<protein>
    <submittedName>
        <fullName evidence="1">Lycopene cyclase</fullName>
    </submittedName>
</protein>
<dbReference type="Pfam" id="PF05834">
    <property type="entry name" value="Lycopene_cycl"/>
    <property type="match status" value="1"/>
</dbReference>
<name>A0A2D0MXP5_FLAN2</name>
<gene>
    <name evidence="1" type="ORF">CRP01_39305</name>
</gene>
<dbReference type="RefSeq" id="WP_099155585.1">
    <property type="nucleotide sequence ID" value="NZ_PDUD01000066.1"/>
</dbReference>
<dbReference type="AlphaFoldDB" id="A0A2D0MXP5"/>
<sequence>MEQTYDYIVTGGGAAGRSLICRLLANPELREKKILLIDRSPKRENDRTWCFWEKEAGFFEGIVFHSWDHIWVHTHQFSRLLDIAPYTYKLIRGIDFYQYTDDLIDRAGNVERYYGEVHSLNSTDKGVEVQVGDRTFSASWCFNSIFFGKIDKTKVNYLDQHFRGWFIKTDTAAFDPGQATLMDFRIPQHQETRFLYVLPSSPYEALVEIAIFSNNHLEAEAYDAILHDYVDRYLPGVSDFSIEQVEMGNIPMTDFSFPTHEGRVIHLGMAGGDTRASSGYTFFNIQRRVENIADCLAAGRSPILPTSWPERRASFYDKLMLRVLEQKYYPGSDLFEKLFAKNDPERVLAFLNAETSVFLEAQLVSSLPKSPFLRALIEI</sequence>
<dbReference type="SUPFAM" id="SSF51905">
    <property type="entry name" value="FAD/NAD(P)-binding domain"/>
    <property type="match status" value="1"/>
</dbReference>
<dbReference type="InterPro" id="IPR036188">
    <property type="entry name" value="FAD/NAD-bd_sf"/>
</dbReference>
<dbReference type="Proteomes" id="UP000223913">
    <property type="component" value="Unassembled WGS sequence"/>
</dbReference>
<dbReference type="OrthoDB" id="24355at2"/>
<evidence type="ECO:0000313" key="2">
    <source>
        <dbReference type="Proteomes" id="UP000223913"/>
    </source>
</evidence>